<feature type="compositionally biased region" description="Acidic residues" evidence="1">
    <location>
        <begin position="271"/>
        <end position="285"/>
    </location>
</feature>
<sequence>MECVAQSLRGWAHVAPQYCIPLRELIPDQAPAALVGFAPQWIGWQNPNNNNGWLDEDNDEKPEEDEADEDNDEKIEEEEDEEEEEIVAEDEAEIIYPYDEADPNNRPPPASNDESEFAPSVISVFDTENRPVPPVIHFSSTYELGESSSAREILKDIDEVYPLGPTIGTAMRRIRKLNEQMRERAEVDERIMKKIDKSDLRIRMVGRDAMSLDGAVRECQADVSKEAKVREQYLSKFQLGGGFVETSTRSFLGPFPNDPYVQARNAAMADDDVEDDDDMDDDAADPSDLQSSEPRGSPRDSQIMPPKQMSQAAIAKLVTDEVAKALAADRATINTTGAGGSGNVGGAGNARGPERAKPAKNCTFSSFMKCGPTQFHGKEGAIELCRWFEKIECTFGISECAERNKVKFVAATLQGRALTWWNTQVATLGLAVANEKSWDDLKRMMLEEFCPEEEISRMEDELRHLRLKDNDIAAYTNRFNELVLLCPDVVPSTKKKIGQYIKGLPSYIKGETYSSKPTTLNEAVRMAHGLMEHKIQGWNERNAKQNKRK</sequence>
<feature type="domain" description="Ty3 transposon capsid-like protein" evidence="2">
    <location>
        <begin position="363"/>
        <end position="530"/>
    </location>
</feature>
<keyword evidence="4" id="KW-1185">Reference proteome</keyword>
<dbReference type="EMBL" id="BQNB010008851">
    <property type="protein sequence ID" value="GJS55175.1"/>
    <property type="molecule type" value="Genomic_DNA"/>
</dbReference>
<reference evidence="3" key="1">
    <citation type="journal article" date="2022" name="Int. J. Mol. Sci.">
        <title>Draft Genome of Tanacetum Coccineum: Genomic Comparison of Closely Related Tanacetum-Family Plants.</title>
        <authorList>
            <person name="Yamashiro T."/>
            <person name="Shiraishi A."/>
            <person name="Nakayama K."/>
            <person name="Satake H."/>
        </authorList>
    </citation>
    <scope>NUCLEOTIDE SEQUENCE</scope>
</reference>
<protein>
    <submittedName>
        <fullName evidence="3">Reverse transcriptase domain-containing protein</fullName>
    </submittedName>
</protein>
<evidence type="ECO:0000313" key="3">
    <source>
        <dbReference type="EMBL" id="GJS55175.1"/>
    </source>
</evidence>
<name>A0ABQ4WQL4_9ASTR</name>
<feature type="compositionally biased region" description="Acidic residues" evidence="1">
    <location>
        <begin position="54"/>
        <end position="88"/>
    </location>
</feature>
<dbReference type="PANTHER" id="PTHR33223:SF6">
    <property type="entry name" value="CCHC-TYPE DOMAIN-CONTAINING PROTEIN"/>
    <property type="match status" value="1"/>
</dbReference>
<evidence type="ECO:0000259" key="2">
    <source>
        <dbReference type="Pfam" id="PF19259"/>
    </source>
</evidence>
<evidence type="ECO:0000313" key="4">
    <source>
        <dbReference type="Proteomes" id="UP001151760"/>
    </source>
</evidence>
<keyword evidence="3" id="KW-0695">RNA-directed DNA polymerase</keyword>
<comment type="caution">
    <text evidence="3">The sequence shown here is derived from an EMBL/GenBank/DDBJ whole genome shotgun (WGS) entry which is preliminary data.</text>
</comment>
<feature type="region of interest" description="Disordered" evidence="1">
    <location>
        <begin position="333"/>
        <end position="357"/>
    </location>
</feature>
<evidence type="ECO:0000256" key="1">
    <source>
        <dbReference type="SAM" id="MobiDB-lite"/>
    </source>
</evidence>
<accession>A0ABQ4WQL4</accession>
<feature type="region of interest" description="Disordered" evidence="1">
    <location>
        <begin position="271"/>
        <end position="311"/>
    </location>
</feature>
<keyword evidence="3" id="KW-0808">Transferase</keyword>
<gene>
    <name evidence="3" type="ORF">Tco_0628537</name>
</gene>
<keyword evidence="3" id="KW-0548">Nucleotidyltransferase</keyword>
<dbReference type="PANTHER" id="PTHR33223">
    <property type="entry name" value="CCHC-TYPE DOMAIN-CONTAINING PROTEIN"/>
    <property type="match status" value="1"/>
</dbReference>
<dbReference type="Proteomes" id="UP001151760">
    <property type="component" value="Unassembled WGS sequence"/>
</dbReference>
<feature type="region of interest" description="Disordered" evidence="1">
    <location>
        <begin position="47"/>
        <end position="88"/>
    </location>
</feature>
<proteinExistence type="predicted"/>
<reference evidence="3" key="2">
    <citation type="submission" date="2022-01" db="EMBL/GenBank/DDBJ databases">
        <authorList>
            <person name="Yamashiro T."/>
            <person name="Shiraishi A."/>
            <person name="Satake H."/>
            <person name="Nakayama K."/>
        </authorList>
    </citation>
    <scope>NUCLEOTIDE SEQUENCE</scope>
</reference>
<dbReference type="Pfam" id="PF19259">
    <property type="entry name" value="Ty3_capsid"/>
    <property type="match status" value="1"/>
</dbReference>
<dbReference type="InterPro" id="IPR045358">
    <property type="entry name" value="Ty3_capsid"/>
</dbReference>
<organism evidence="3 4">
    <name type="scientific">Tanacetum coccineum</name>
    <dbReference type="NCBI Taxonomy" id="301880"/>
    <lineage>
        <taxon>Eukaryota</taxon>
        <taxon>Viridiplantae</taxon>
        <taxon>Streptophyta</taxon>
        <taxon>Embryophyta</taxon>
        <taxon>Tracheophyta</taxon>
        <taxon>Spermatophyta</taxon>
        <taxon>Magnoliopsida</taxon>
        <taxon>eudicotyledons</taxon>
        <taxon>Gunneridae</taxon>
        <taxon>Pentapetalae</taxon>
        <taxon>asterids</taxon>
        <taxon>campanulids</taxon>
        <taxon>Asterales</taxon>
        <taxon>Asteraceae</taxon>
        <taxon>Asteroideae</taxon>
        <taxon>Anthemideae</taxon>
        <taxon>Anthemidinae</taxon>
        <taxon>Tanacetum</taxon>
    </lineage>
</organism>
<feature type="compositionally biased region" description="Gly residues" evidence="1">
    <location>
        <begin position="337"/>
        <end position="349"/>
    </location>
</feature>
<dbReference type="GO" id="GO:0003964">
    <property type="term" value="F:RNA-directed DNA polymerase activity"/>
    <property type="evidence" value="ECO:0007669"/>
    <property type="project" value="UniProtKB-KW"/>
</dbReference>